<protein>
    <recommendedName>
        <fullName evidence="6">CARD domain-containing protein</fullName>
    </recommendedName>
</protein>
<dbReference type="OMA" id="PQACESM"/>
<keyword evidence="3" id="KW-0399">Innate immunity</keyword>
<dbReference type="InterPro" id="IPR051249">
    <property type="entry name" value="NLRP_Inflammasome"/>
</dbReference>
<dbReference type="CDD" id="cd08330">
    <property type="entry name" value="CARD_ASC_NALP1"/>
    <property type="match status" value="1"/>
</dbReference>
<evidence type="ECO:0000259" key="6">
    <source>
        <dbReference type="PROSITE" id="PS50209"/>
    </source>
</evidence>
<evidence type="ECO:0000313" key="7">
    <source>
        <dbReference type="Ensembl" id="ENSPNAP00000023865.2"/>
    </source>
</evidence>
<reference evidence="7 8" key="1">
    <citation type="submission" date="2020-10" db="EMBL/GenBank/DDBJ databases">
        <title>Pygocentrus nattereri (red-bellied piranha) genome, fPygNat1, primary haplotype.</title>
        <authorList>
            <person name="Myers G."/>
            <person name="Meyer A."/>
            <person name="Karagic N."/>
            <person name="Pippel M."/>
            <person name="Winkler S."/>
            <person name="Tracey A."/>
            <person name="Wood J."/>
            <person name="Formenti G."/>
            <person name="Howe K."/>
            <person name="Fedrigo O."/>
            <person name="Jarvis E.D."/>
        </authorList>
    </citation>
    <scope>NUCLEOTIDE SEQUENCE [LARGE SCALE GENOMIC DNA]</scope>
</reference>
<dbReference type="Gene3D" id="1.10.533.10">
    <property type="entry name" value="Death Domain, Fas"/>
    <property type="match status" value="1"/>
</dbReference>
<dbReference type="GO" id="GO:0042981">
    <property type="term" value="P:regulation of apoptotic process"/>
    <property type="evidence" value="ECO:0007669"/>
    <property type="project" value="InterPro"/>
</dbReference>
<dbReference type="FunFam" id="1.10.533.10:FF:000013">
    <property type="entry name" value="Apoptosis-associated speck-like protein containing a CARD"/>
    <property type="match status" value="1"/>
</dbReference>
<dbReference type="GO" id="GO:0045087">
    <property type="term" value="P:innate immune response"/>
    <property type="evidence" value="ECO:0007669"/>
    <property type="project" value="UniProtKB-KW"/>
</dbReference>
<keyword evidence="8" id="KW-1185">Reference proteome</keyword>
<reference evidence="7" key="3">
    <citation type="submission" date="2025-09" db="UniProtKB">
        <authorList>
            <consortium name="Ensembl"/>
        </authorList>
    </citation>
    <scope>IDENTIFICATION</scope>
</reference>
<dbReference type="InterPro" id="IPR001315">
    <property type="entry name" value="CARD"/>
</dbReference>
<dbReference type="PANTHER" id="PTHR46985:SF2">
    <property type="entry name" value="APOPTOSIS-ASSOCIATED SPECK-LIKE PROTEIN CONTAINING A CARD"/>
    <property type="match status" value="1"/>
</dbReference>
<keyword evidence="4" id="KW-0391">Immunity</keyword>
<feature type="domain" description="CARD" evidence="6">
    <location>
        <begin position="18"/>
        <end position="103"/>
    </location>
</feature>
<dbReference type="Ensembl" id="ENSPNAT00000011577.2">
    <property type="protein sequence ID" value="ENSPNAP00000023865.2"/>
    <property type="gene ID" value="ENSPNAG00000000933.2"/>
</dbReference>
<evidence type="ECO:0000256" key="4">
    <source>
        <dbReference type="ARBA" id="ARBA00022859"/>
    </source>
</evidence>
<dbReference type="PROSITE" id="PS50209">
    <property type="entry name" value="CARD"/>
    <property type="match status" value="1"/>
</dbReference>
<reference evidence="7" key="2">
    <citation type="submission" date="2025-08" db="UniProtKB">
        <authorList>
            <consortium name="Ensembl"/>
        </authorList>
    </citation>
    <scope>IDENTIFICATION</scope>
</reference>
<sequence>MVSYLISCCLQSKVFAPKNFVDSIRDQLIQRVSLVMPLADVLKSKEMLQKEAYAIIKAEKTPQDKMRALYDALDTEGRAAKAAFYEALKDQNPHLVKELVNGKIMRNWGQDSACYRKQMLK</sequence>
<accession>A0A3B4DK66</accession>
<organism evidence="7 8">
    <name type="scientific">Pygocentrus nattereri</name>
    <name type="common">Red-bellied piranha</name>
    <dbReference type="NCBI Taxonomy" id="42514"/>
    <lineage>
        <taxon>Eukaryota</taxon>
        <taxon>Metazoa</taxon>
        <taxon>Chordata</taxon>
        <taxon>Craniata</taxon>
        <taxon>Vertebrata</taxon>
        <taxon>Euteleostomi</taxon>
        <taxon>Actinopterygii</taxon>
        <taxon>Neopterygii</taxon>
        <taxon>Teleostei</taxon>
        <taxon>Ostariophysi</taxon>
        <taxon>Characiformes</taxon>
        <taxon>Characoidei</taxon>
        <taxon>Pygocentrus</taxon>
    </lineage>
</organism>
<evidence type="ECO:0000256" key="5">
    <source>
        <dbReference type="ARBA" id="ARBA00023198"/>
    </source>
</evidence>
<keyword evidence="2" id="KW-0963">Cytoplasm</keyword>
<evidence type="ECO:0000256" key="1">
    <source>
        <dbReference type="ARBA" id="ARBA00004514"/>
    </source>
</evidence>
<dbReference type="SUPFAM" id="SSF47986">
    <property type="entry name" value="DEATH domain"/>
    <property type="match status" value="1"/>
</dbReference>
<proteinExistence type="predicted"/>
<evidence type="ECO:0000313" key="8">
    <source>
        <dbReference type="Proteomes" id="UP001501920"/>
    </source>
</evidence>
<dbReference type="InterPro" id="IPR033516">
    <property type="entry name" value="CARD8/ASC/NALP1_CARD"/>
</dbReference>
<evidence type="ECO:0000256" key="2">
    <source>
        <dbReference type="ARBA" id="ARBA00022490"/>
    </source>
</evidence>
<dbReference type="GO" id="GO:0006954">
    <property type="term" value="P:inflammatory response"/>
    <property type="evidence" value="ECO:0007669"/>
    <property type="project" value="UniProtKB-KW"/>
</dbReference>
<keyword evidence="5" id="KW-0395">Inflammatory response</keyword>
<dbReference type="PANTHER" id="PTHR46985">
    <property type="entry name" value="NACHT, LRR AND PYD DOMAINS-CONTAINING PROTEIN 1"/>
    <property type="match status" value="1"/>
</dbReference>
<dbReference type="Pfam" id="PF00619">
    <property type="entry name" value="CARD"/>
    <property type="match status" value="1"/>
</dbReference>
<dbReference type="Proteomes" id="UP001501920">
    <property type="component" value="Chromosome 14"/>
</dbReference>
<name>A0A3B4DK66_PYGNA</name>
<dbReference type="GO" id="GO:0005829">
    <property type="term" value="C:cytosol"/>
    <property type="evidence" value="ECO:0007669"/>
    <property type="project" value="UniProtKB-SubCell"/>
</dbReference>
<dbReference type="GeneTree" id="ENSGT01150000287174"/>
<dbReference type="AlphaFoldDB" id="A0A3B4DK66"/>
<comment type="subcellular location">
    <subcellularLocation>
        <location evidence="1">Cytoplasm</location>
        <location evidence="1">Cytosol</location>
    </subcellularLocation>
</comment>
<dbReference type="InterPro" id="IPR011029">
    <property type="entry name" value="DEATH-like_dom_sf"/>
</dbReference>
<evidence type="ECO:0000256" key="3">
    <source>
        <dbReference type="ARBA" id="ARBA00022588"/>
    </source>
</evidence>